<organism evidence="1 2">
    <name type="scientific">Heliomicrobium undosum</name>
    <dbReference type="NCBI Taxonomy" id="121734"/>
    <lineage>
        <taxon>Bacteria</taxon>
        <taxon>Bacillati</taxon>
        <taxon>Bacillota</taxon>
        <taxon>Clostridia</taxon>
        <taxon>Eubacteriales</taxon>
        <taxon>Heliobacteriaceae</taxon>
        <taxon>Heliomicrobium</taxon>
    </lineage>
</organism>
<dbReference type="OrthoDB" id="9964819at2"/>
<reference evidence="1 2" key="1">
    <citation type="submission" date="2020-01" db="EMBL/GenBank/DDBJ databases">
        <title>Whole-genome sequence of Heliobacterium undosum DSM 13378.</title>
        <authorList>
            <person name="Kyndt J.A."/>
            <person name="Meyer T.E."/>
        </authorList>
    </citation>
    <scope>NUCLEOTIDE SEQUENCE [LARGE SCALE GENOMIC DNA]</scope>
    <source>
        <strain evidence="1 2">DSM 13378</strain>
    </source>
</reference>
<proteinExistence type="predicted"/>
<protein>
    <submittedName>
        <fullName evidence="1">Uncharacterized protein</fullName>
    </submittedName>
</protein>
<dbReference type="Proteomes" id="UP000463470">
    <property type="component" value="Unassembled WGS sequence"/>
</dbReference>
<evidence type="ECO:0000313" key="2">
    <source>
        <dbReference type="Proteomes" id="UP000463470"/>
    </source>
</evidence>
<dbReference type="AlphaFoldDB" id="A0A845L6P8"/>
<dbReference type="EMBL" id="WXEY01000012">
    <property type="protein sequence ID" value="MZP30340.1"/>
    <property type="molecule type" value="Genomic_DNA"/>
</dbReference>
<gene>
    <name evidence="1" type="ORF">GTO91_11520</name>
</gene>
<comment type="caution">
    <text evidence="1">The sequence shown here is derived from an EMBL/GenBank/DDBJ whole genome shotgun (WGS) entry which is preliminary data.</text>
</comment>
<sequence>MRFYSNHDNDHTKRLTVRIFIALQRYEDGIVEEEDLLRDVEGIVGALEDEKVRQLLSAFALKVDESRLLYDVAEGRKGGGLLSMVCVS</sequence>
<dbReference type="RefSeq" id="WP_161258865.1">
    <property type="nucleotide sequence ID" value="NZ_WXEY01000012.1"/>
</dbReference>
<accession>A0A845L6P8</accession>
<evidence type="ECO:0000313" key="1">
    <source>
        <dbReference type="EMBL" id="MZP30340.1"/>
    </source>
</evidence>
<keyword evidence="2" id="KW-1185">Reference proteome</keyword>
<name>A0A845L6P8_9FIRM</name>